<reference evidence="4" key="1">
    <citation type="journal article" date="2015" name="Nat. Genet.">
        <title>The genome and transcriptome of the zoonotic hookworm Ancylostoma ceylanicum identify infection-specific gene families.</title>
        <authorList>
            <person name="Schwarz E.M."/>
            <person name="Hu Y."/>
            <person name="Antoshechkin I."/>
            <person name="Miller M.M."/>
            <person name="Sternberg P.W."/>
            <person name="Aroian R.V."/>
        </authorList>
    </citation>
    <scope>NUCLEOTIDE SEQUENCE</scope>
    <source>
        <strain evidence="4">HY135</strain>
    </source>
</reference>
<accession>A0A016U982</accession>
<name>A0A016U982_9BILA</name>
<evidence type="ECO:0000256" key="2">
    <source>
        <dbReference type="SAM" id="SignalP"/>
    </source>
</evidence>
<feature type="compositionally biased region" description="Polar residues" evidence="1">
    <location>
        <begin position="88"/>
        <end position="100"/>
    </location>
</feature>
<protein>
    <recommendedName>
        <fullName evidence="5">LIM interaction domain-containing protein</fullName>
    </recommendedName>
</protein>
<feature type="region of interest" description="Disordered" evidence="1">
    <location>
        <begin position="211"/>
        <end position="274"/>
    </location>
</feature>
<dbReference type="EMBL" id="JARK01001386">
    <property type="protein sequence ID" value="EYC11471.1"/>
    <property type="molecule type" value="Genomic_DNA"/>
</dbReference>
<keyword evidence="4" id="KW-1185">Reference proteome</keyword>
<keyword evidence="2" id="KW-0732">Signal</keyword>
<organism evidence="3 4">
    <name type="scientific">Ancylostoma ceylanicum</name>
    <dbReference type="NCBI Taxonomy" id="53326"/>
    <lineage>
        <taxon>Eukaryota</taxon>
        <taxon>Metazoa</taxon>
        <taxon>Ecdysozoa</taxon>
        <taxon>Nematoda</taxon>
        <taxon>Chromadorea</taxon>
        <taxon>Rhabditida</taxon>
        <taxon>Rhabditina</taxon>
        <taxon>Rhabditomorpha</taxon>
        <taxon>Strongyloidea</taxon>
        <taxon>Ancylostomatidae</taxon>
        <taxon>Ancylostomatinae</taxon>
        <taxon>Ancylostoma</taxon>
    </lineage>
</organism>
<evidence type="ECO:0000313" key="4">
    <source>
        <dbReference type="Proteomes" id="UP000024635"/>
    </source>
</evidence>
<evidence type="ECO:0000313" key="3">
    <source>
        <dbReference type="EMBL" id="EYC11471.1"/>
    </source>
</evidence>
<feature type="region of interest" description="Disordered" evidence="1">
    <location>
        <begin position="85"/>
        <end position="104"/>
    </location>
</feature>
<dbReference type="AlphaFoldDB" id="A0A016U982"/>
<feature type="compositionally biased region" description="Low complexity" evidence="1">
    <location>
        <begin position="212"/>
        <end position="225"/>
    </location>
</feature>
<evidence type="ECO:0000256" key="1">
    <source>
        <dbReference type="SAM" id="MobiDB-lite"/>
    </source>
</evidence>
<feature type="chain" id="PRO_5001492091" description="LIM interaction domain-containing protein" evidence="2">
    <location>
        <begin position="25"/>
        <end position="274"/>
    </location>
</feature>
<proteinExistence type="predicted"/>
<feature type="compositionally biased region" description="Pro residues" evidence="1">
    <location>
        <begin position="226"/>
        <end position="236"/>
    </location>
</feature>
<gene>
    <name evidence="3" type="primary">Acey_s0050.g1930</name>
    <name evidence="3" type="ORF">Y032_0050g1930</name>
</gene>
<comment type="caution">
    <text evidence="3">The sequence shown here is derived from an EMBL/GenBank/DDBJ whole genome shotgun (WGS) entry which is preliminary data.</text>
</comment>
<feature type="signal peptide" evidence="2">
    <location>
        <begin position="1"/>
        <end position="24"/>
    </location>
</feature>
<evidence type="ECO:0008006" key="5">
    <source>
        <dbReference type="Google" id="ProtNLM"/>
    </source>
</evidence>
<feature type="compositionally biased region" description="Basic and acidic residues" evidence="1">
    <location>
        <begin position="239"/>
        <end position="249"/>
    </location>
</feature>
<sequence>MFVETVTSALWIQFFYCMVSFIHGCSVNSSLSSAQMQHVEHPADSDGFLGMGGLMDQIVHDGLMDDGHLDQILFSSGSGAGGSWSGANVSQARASNTTVTHDNRWIADAPLPPDDEPYQGTHQLNTNFVNHQMNQAPFNHQNAPTSCRFGAGHPGQNPFHQYPVQRFPPLPPQCGDSPFGLTGGFSLNLTRPTVPPSVTSEGRTYTELQPRVSNTSSASNHSVSPAVPPTVTPVPYPEAIKKQSSEKLPHSVPAKTETVDQAMTARSDLTSAPS</sequence>
<dbReference type="OrthoDB" id="5848411at2759"/>
<dbReference type="Proteomes" id="UP000024635">
    <property type="component" value="Unassembled WGS sequence"/>
</dbReference>